<organism evidence="1 2">
    <name type="scientific">Blepharisma stoltei</name>
    <dbReference type="NCBI Taxonomy" id="1481888"/>
    <lineage>
        <taxon>Eukaryota</taxon>
        <taxon>Sar</taxon>
        <taxon>Alveolata</taxon>
        <taxon>Ciliophora</taxon>
        <taxon>Postciliodesmatophora</taxon>
        <taxon>Heterotrichea</taxon>
        <taxon>Heterotrichida</taxon>
        <taxon>Blepharismidae</taxon>
        <taxon>Blepharisma</taxon>
    </lineage>
</organism>
<keyword evidence="2" id="KW-1185">Reference proteome</keyword>
<evidence type="ECO:0000313" key="1">
    <source>
        <dbReference type="EMBL" id="CAG9325678.1"/>
    </source>
</evidence>
<dbReference type="EMBL" id="CAJZBQ010000039">
    <property type="protein sequence ID" value="CAG9325678.1"/>
    <property type="molecule type" value="Genomic_DNA"/>
</dbReference>
<proteinExistence type="predicted"/>
<protein>
    <submittedName>
        <fullName evidence="1">Uncharacterized protein</fullName>
    </submittedName>
</protein>
<dbReference type="AlphaFoldDB" id="A0AAU9JI77"/>
<evidence type="ECO:0000313" key="2">
    <source>
        <dbReference type="Proteomes" id="UP001162131"/>
    </source>
</evidence>
<dbReference type="Proteomes" id="UP001162131">
    <property type="component" value="Unassembled WGS sequence"/>
</dbReference>
<comment type="caution">
    <text evidence="1">The sequence shown here is derived from an EMBL/GenBank/DDBJ whole genome shotgun (WGS) entry which is preliminary data.</text>
</comment>
<gene>
    <name evidence="1" type="ORF">BSTOLATCC_MIC39474</name>
</gene>
<sequence length="361" mass="41184">MSELSSEDKNKDSFTKANQYYLSQINQMEIKISELKAHLSAKDSEISYLNDRISLIENNESLGNRSENLEKSTELSEVEPKIIGSFSSIRNANEDITSIKLQLDHAISVKKEYEEKYRKALSSRFANKNPKELEEELYSLIEENLKLMKSNEKLKLELETEKLNSELKRKVLEDTIIEKNEFISHINDQYEKSITQLHKEIKALKEKPKITNSHLSSMLSTPREEAKVQSFSPLNSTKFGYLDSSSLVSTEFNTDCTQTPVKSITPLGNASISSESLRGRSYSAKNDKNKQKIARLSEEPCKKLRLKFLNEALTVKQGHHVDYCPSFLRTKKFSGANNLESSVKIGNLGLSNSFYVNFSKR</sequence>
<name>A0AAU9JI77_9CILI</name>
<accession>A0AAU9JI77</accession>
<reference evidence="1" key="1">
    <citation type="submission" date="2021-09" db="EMBL/GenBank/DDBJ databases">
        <authorList>
            <consortium name="AG Swart"/>
            <person name="Singh M."/>
            <person name="Singh A."/>
            <person name="Seah K."/>
            <person name="Emmerich C."/>
        </authorList>
    </citation>
    <scope>NUCLEOTIDE SEQUENCE</scope>
    <source>
        <strain evidence="1">ATCC30299</strain>
    </source>
</reference>